<feature type="domain" description="IMD" evidence="2">
    <location>
        <begin position="4"/>
        <end position="190"/>
    </location>
</feature>
<dbReference type="Proteomes" id="UP000472262">
    <property type="component" value="Unassembled WGS sequence"/>
</dbReference>
<proteinExistence type="predicted"/>
<dbReference type="GO" id="GO:0003779">
    <property type="term" value="F:actin binding"/>
    <property type="evidence" value="ECO:0007669"/>
    <property type="project" value="InterPro"/>
</dbReference>
<dbReference type="Ensembl" id="ENSSGRT00000044016.1">
    <property type="protein sequence ID" value="ENSSGRP00000041055.1"/>
    <property type="gene ID" value="ENSSGRG00000022360.1"/>
</dbReference>
<evidence type="ECO:0000259" key="2">
    <source>
        <dbReference type="PROSITE" id="PS51338"/>
    </source>
</evidence>
<dbReference type="PANTHER" id="PTHR15708">
    <property type="entry name" value="ACTIN BUNDLING/MISSING IN METASTASIS-RELATED"/>
    <property type="match status" value="1"/>
</dbReference>
<dbReference type="InterPro" id="IPR027267">
    <property type="entry name" value="AH/BAR_dom_sf"/>
</dbReference>
<gene>
    <name evidence="3" type="primary">LOC107562505</name>
</gene>
<dbReference type="Gene3D" id="1.20.1270.60">
    <property type="entry name" value="Arfaptin homology (AH) domain/BAR domain"/>
    <property type="match status" value="1"/>
</dbReference>
<keyword evidence="4" id="KW-1185">Reference proteome</keyword>
<feature type="region of interest" description="Disordered" evidence="1">
    <location>
        <begin position="129"/>
        <end position="148"/>
    </location>
</feature>
<reference evidence="3" key="2">
    <citation type="submission" date="2025-09" db="UniProtKB">
        <authorList>
            <consortium name="Ensembl"/>
        </authorList>
    </citation>
    <scope>IDENTIFICATION</scope>
</reference>
<name>A0A672MT16_SINGR</name>
<evidence type="ECO:0000313" key="3">
    <source>
        <dbReference type="Ensembl" id="ENSSGRP00000041055.1"/>
    </source>
</evidence>
<dbReference type="OMA" id="LMESLIM"/>
<dbReference type="PROSITE" id="PS51338">
    <property type="entry name" value="IMD"/>
    <property type="match status" value="1"/>
</dbReference>
<protein>
    <submittedName>
        <fullName evidence="3">MTSS1-like protein</fullName>
    </submittedName>
</protein>
<dbReference type="InterPro" id="IPR013606">
    <property type="entry name" value="I-BAR_dom"/>
</dbReference>
<accession>A0A672MT16</accession>
<dbReference type="InParanoid" id="A0A672MT16"/>
<evidence type="ECO:0000256" key="1">
    <source>
        <dbReference type="SAM" id="MobiDB-lite"/>
    </source>
</evidence>
<reference evidence="3" key="1">
    <citation type="submission" date="2025-08" db="UniProtKB">
        <authorList>
            <consortium name="Ensembl"/>
        </authorList>
    </citation>
    <scope>IDENTIFICATION</scope>
</reference>
<dbReference type="GO" id="GO:0009898">
    <property type="term" value="C:cytoplasmic side of plasma membrane"/>
    <property type="evidence" value="ECO:0007669"/>
    <property type="project" value="TreeGrafter"/>
</dbReference>
<evidence type="ECO:0000313" key="4">
    <source>
        <dbReference type="Proteomes" id="UP000472262"/>
    </source>
</evidence>
<organism evidence="3 4">
    <name type="scientific">Sinocyclocheilus grahami</name>
    <name type="common">Dianchi golden-line fish</name>
    <name type="synonym">Barbus grahami</name>
    <dbReference type="NCBI Taxonomy" id="75366"/>
    <lineage>
        <taxon>Eukaryota</taxon>
        <taxon>Metazoa</taxon>
        <taxon>Chordata</taxon>
        <taxon>Craniata</taxon>
        <taxon>Vertebrata</taxon>
        <taxon>Euteleostomi</taxon>
        <taxon>Actinopterygii</taxon>
        <taxon>Neopterygii</taxon>
        <taxon>Teleostei</taxon>
        <taxon>Ostariophysi</taxon>
        <taxon>Cypriniformes</taxon>
        <taxon>Cyprinidae</taxon>
        <taxon>Cyprininae</taxon>
        <taxon>Sinocyclocheilus</taxon>
    </lineage>
</organism>
<dbReference type="AlphaFoldDB" id="A0A672MT16"/>
<dbReference type="GO" id="GO:0030031">
    <property type="term" value="P:cell projection assembly"/>
    <property type="evidence" value="ECO:0007669"/>
    <property type="project" value="TreeGrafter"/>
</dbReference>
<dbReference type="GO" id="GO:0005543">
    <property type="term" value="F:phospholipid binding"/>
    <property type="evidence" value="ECO:0007669"/>
    <property type="project" value="TreeGrafter"/>
</dbReference>
<dbReference type="InterPro" id="IPR030127">
    <property type="entry name" value="MTSS1/MTSS2"/>
</dbReference>
<dbReference type="PANTHER" id="PTHR15708:SF8">
    <property type="entry name" value="PROTEIN MTSS 2"/>
    <property type="match status" value="1"/>
</dbReference>
<dbReference type="GO" id="GO:0015629">
    <property type="term" value="C:actin cytoskeleton"/>
    <property type="evidence" value="ECO:0007669"/>
    <property type="project" value="TreeGrafter"/>
</dbReference>
<dbReference type="GO" id="GO:0007009">
    <property type="term" value="P:plasma membrane organization"/>
    <property type="evidence" value="ECO:0007669"/>
    <property type="project" value="InterPro"/>
</dbReference>
<sequence length="190" mass="21613">MDNINVESVEKECGALGGLFQAIVNDMKCSYPVWEDFSAKATKLHSQLRTTVLAAVAFLDAFQKVADMATNTRGATRDIGSALTRMCMRHRSIEAKLRHFTNALMESLITPLQDRIEDWKKTANQLDKDHAKEYKRSRHEIKKKSSDTLKLQKKARKGNTIYSQYYYEMVSITTNLGNLFCEIGSQTTHV</sequence>
<dbReference type="SUPFAM" id="SSF103657">
    <property type="entry name" value="BAR/IMD domain-like"/>
    <property type="match status" value="1"/>
</dbReference>
<dbReference type="Pfam" id="PF08397">
    <property type="entry name" value="IMD"/>
    <property type="match status" value="1"/>
</dbReference>